<proteinExistence type="predicted"/>
<accession>A0A0D8XQB3</accession>
<evidence type="ECO:0000313" key="2">
    <source>
        <dbReference type="EMBL" id="KJH46833.1"/>
    </source>
</evidence>
<evidence type="ECO:0000256" key="1">
    <source>
        <dbReference type="SAM" id="MobiDB-lite"/>
    </source>
</evidence>
<dbReference type="EMBL" id="KN716333">
    <property type="protein sequence ID" value="KJH46833.1"/>
    <property type="molecule type" value="Genomic_DNA"/>
</dbReference>
<protein>
    <submittedName>
        <fullName evidence="2">Uncharacterized protein</fullName>
    </submittedName>
</protein>
<name>A0A0D8XQB3_DICVI</name>
<dbReference type="OrthoDB" id="5806033at2759"/>
<evidence type="ECO:0000313" key="3">
    <source>
        <dbReference type="Proteomes" id="UP000053766"/>
    </source>
</evidence>
<feature type="region of interest" description="Disordered" evidence="1">
    <location>
        <begin position="137"/>
        <end position="173"/>
    </location>
</feature>
<organism evidence="2 3">
    <name type="scientific">Dictyocaulus viviparus</name>
    <name type="common">Bovine lungworm</name>
    <dbReference type="NCBI Taxonomy" id="29172"/>
    <lineage>
        <taxon>Eukaryota</taxon>
        <taxon>Metazoa</taxon>
        <taxon>Ecdysozoa</taxon>
        <taxon>Nematoda</taxon>
        <taxon>Chromadorea</taxon>
        <taxon>Rhabditida</taxon>
        <taxon>Rhabditina</taxon>
        <taxon>Rhabditomorpha</taxon>
        <taxon>Strongyloidea</taxon>
        <taxon>Metastrongylidae</taxon>
        <taxon>Dictyocaulus</taxon>
    </lineage>
</organism>
<feature type="region of interest" description="Disordered" evidence="1">
    <location>
        <begin position="11"/>
        <end position="57"/>
    </location>
</feature>
<keyword evidence="3" id="KW-1185">Reference proteome</keyword>
<feature type="compositionally biased region" description="Basic and acidic residues" evidence="1">
    <location>
        <begin position="18"/>
        <end position="32"/>
    </location>
</feature>
<sequence>MLCIFDKMLSLSTGHPEGGARSKRDIEREDKAQGVGRRNRGGGVGGGDVDERNVPARQKGGEMTKVIEVRQYPKWFIWPNRNRRHENEVDENHNKEAKTVGTEKDYQHSNYSSQNQYVTYSTTQNGYGAMRRSVVRGSKRVQLEKEGVPGRTASEPARRMSTKKEKSVTEPIDSGSLSNTFKILSIAKKWESFDATDDESDDIIKPCVETQQITETEYRWKAN</sequence>
<feature type="compositionally biased region" description="Basic and acidic residues" evidence="1">
    <location>
        <begin position="156"/>
        <end position="168"/>
    </location>
</feature>
<reference evidence="3" key="2">
    <citation type="journal article" date="2016" name="Sci. Rep.">
        <title>Dictyocaulus viviparus genome, variome and transcriptome elucidate lungworm biology and support future intervention.</title>
        <authorList>
            <person name="McNulty S.N."/>
            <person name="Strube C."/>
            <person name="Rosa B.A."/>
            <person name="Martin J.C."/>
            <person name="Tyagi R."/>
            <person name="Choi Y.J."/>
            <person name="Wang Q."/>
            <person name="Hallsworth Pepin K."/>
            <person name="Zhang X."/>
            <person name="Ozersky P."/>
            <person name="Wilson R.K."/>
            <person name="Sternberg P.W."/>
            <person name="Gasser R.B."/>
            <person name="Mitreva M."/>
        </authorList>
    </citation>
    <scope>NUCLEOTIDE SEQUENCE [LARGE SCALE GENOMIC DNA]</scope>
    <source>
        <strain evidence="3">HannoverDv2000</strain>
    </source>
</reference>
<gene>
    <name evidence="2" type="ORF">DICVIV_07108</name>
</gene>
<dbReference type="AlphaFoldDB" id="A0A0D8XQB3"/>
<dbReference type="Proteomes" id="UP000053766">
    <property type="component" value="Unassembled WGS sequence"/>
</dbReference>
<reference evidence="2 3" key="1">
    <citation type="submission" date="2013-11" db="EMBL/GenBank/DDBJ databases">
        <title>Draft genome of the bovine lungworm Dictyocaulus viviparus.</title>
        <authorList>
            <person name="Mitreva M."/>
        </authorList>
    </citation>
    <scope>NUCLEOTIDE SEQUENCE [LARGE SCALE GENOMIC DNA]</scope>
    <source>
        <strain evidence="2 3">HannoverDv2000</strain>
    </source>
</reference>